<keyword evidence="1 4" id="KW-0732">Signal</keyword>
<evidence type="ECO:0000313" key="7">
    <source>
        <dbReference type="Proteomes" id="UP000009046"/>
    </source>
</evidence>
<evidence type="ECO:0000313" key="5">
    <source>
        <dbReference type="EMBL" id="EEB18807.1"/>
    </source>
</evidence>
<dbReference type="FunFam" id="3.15.10.30:FF:000001">
    <property type="entry name" value="Takeout-like protein 1"/>
    <property type="match status" value="1"/>
</dbReference>
<dbReference type="VEuPathDB" id="VectorBase:PHUM535100"/>
<dbReference type="OrthoDB" id="8179031at2759"/>
<keyword evidence="7" id="KW-1185">Reference proteome</keyword>
<dbReference type="AlphaFoldDB" id="E0VZK1"/>
<dbReference type="GO" id="GO:0007623">
    <property type="term" value="P:circadian rhythm"/>
    <property type="evidence" value="ECO:0007669"/>
    <property type="project" value="UniProtKB-ARBA"/>
</dbReference>
<dbReference type="Gene3D" id="3.15.10.30">
    <property type="entry name" value="Haemolymph juvenile hormone binding protein"/>
    <property type="match status" value="1"/>
</dbReference>
<dbReference type="KEGG" id="phu:Phum_PHUM535100"/>
<dbReference type="InParanoid" id="E0VZK1"/>
<dbReference type="PANTHER" id="PTHR11008:SF39">
    <property type="entry name" value="CIRCADIAN CLOCK-CONTROLLED PROTEIN-LIKE PROTEIN"/>
    <property type="match status" value="1"/>
</dbReference>
<reference evidence="5" key="1">
    <citation type="submission" date="2007-04" db="EMBL/GenBank/DDBJ databases">
        <title>Annotation of Pediculus humanus corporis strain USDA.</title>
        <authorList>
            <person name="Kirkness E."/>
            <person name="Hannick L."/>
            <person name="Hass B."/>
            <person name="Bruggner R."/>
            <person name="Lawson D."/>
            <person name="Bidwell S."/>
            <person name="Joardar V."/>
            <person name="Caler E."/>
            <person name="Walenz B."/>
            <person name="Inman J."/>
            <person name="Schobel S."/>
            <person name="Galinsky K."/>
            <person name="Amedeo P."/>
            <person name="Strausberg R."/>
        </authorList>
    </citation>
    <scope>NUCLEOTIDE SEQUENCE</scope>
    <source>
        <strain evidence="5">USDA</strain>
    </source>
</reference>
<protein>
    <submittedName>
        <fullName evidence="5 6">High affinity nuclear juvenile hormone binding protein, putative</fullName>
    </submittedName>
</protein>
<keyword evidence="2" id="KW-0090">Biological rhythms</keyword>
<dbReference type="RefSeq" id="XP_002431545.1">
    <property type="nucleotide sequence ID" value="XM_002431500.1"/>
</dbReference>
<dbReference type="CTD" id="8235290"/>
<feature type="chain" id="PRO_5011412883" evidence="4">
    <location>
        <begin position="22"/>
        <end position="251"/>
    </location>
</feature>
<dbReference type="Proteomes" id="UP000009046">
    <property type="component" value="Unassembled WGS sequence"/>
</dbReference>
<dbReference type="EnsemblMetazoa" id="PHUM535100-RA">
    <property type="protein sequence ID" value="PHUM535100-PA"/>
    <property type="gene ID" value="PHUM535100"/>
</dbReference>
<dbReference type="EMBL" id="DS235853">
    <property type="protein sequence ID" value="EEB18807.1"/>
    <property type="molecule type" value="Genomic_DNA"/>
</dbReference>
<evidence type="ECO:0000256" key="3">
    <source>
        <dbReference type="ARBA" id="ARBA00060902"/>
    </source>
</evidence>
<dbReference type="InterPro" id="IPR010562">
    <property type="entry name" value="Haemolymph_juvenile_hormone-bd"/>
</dbReference>
<name>E0VZK1_PEDHC</name>
<organism>
    <name type="scientific">Pediculus humanus subsp. corporis</name>
    <name type="common">Body louse</name>
    <dbReference type="NCBI Taxonomy" id="121224"/>
    <lineage>
        <taxon>Eukaryota</taxon>
        <taxon>Metazoa</taxon>
        <taxon>Ecdysozoa</taxon>
        <taxon>Arthropoda</taxon>
        <taxon>Hexapoda</taxon>
        <taxon>Insecta</taxon>
        <taxon>Pterygota</taxon>
        <taxon>Neoptera</taxon>
        <taxon>Paraneoptera</taxon>
        <taxon>Psocodea</taxon>
        <taxon>Troctomorpha</taxon>
        <taxon>Phthiraptera</taxon>
        <taxon>Anoplura</taxon>
        <taxon>Pediculidae</taxon>
        <taxon>Pediculus</taxon>
    </lineage>
</organism>
<evidence type="ECO:0000256" key="4">
    <source>
        <dbReference type="SAM" id="SignalP"/>
    </source>
</evidence>
<evidence type="ECO:0000256" key="1">
    <source>
        <dbReference type="ARBA" id="ARBA00022729"/>
    </source>
</evidence>
<proteinExistence type="inferred from homology"/>
<feature type="signal peptide" evidence="4">
    <location>
        <begin position="1"/>
        <end position="21"/>
    </location>
</feature>
<sequence length="251" mass="28150">MLSNTGFIFLISAFCIGLGCSDPLPKFIKVCKRNDPNLDDCILNTVEELRPHLKHGIPELGVPPLEPFEIPEIGVSGHHKQNFTAVGRNIKVFGSTNFKVEKFHVDLSNEKHPKFMTTILLPKLDIEGEYEINAKLPVLPIKGKGSFKFTALKTVADAVMTGEVYQKDGAEYLRFTEMDLKIDLEDYEVHLENLFNGDKILEDATNQALNDNKEKMKKALIPTVAKVASDFMMNLANEIARHQSLDVLLPK</sequence>
<comment type="similarity">
    <text evidence="3">Belongs to the TO family.</text>
</comment>
<evidence type="ECO:0000313" key="6">
    <source>
        <dbReference type="EnsemblMetazoa" id="PHUM535100-PA"/>
    </source>
</evidence>
<dbReference type="GeneID" id="8235290"/>
<dbReference type="Pfam" id="PF06585">
    <property type="entry name" value="JHBP"/>
    <property type="match status" value="1"/>
</dbReference>
<dbReference type="InterPro" id="IPR038606">
    <property type="entry name" value="To_sf"/>
</dbReference>
<dbReference type="PANTHER" id="PTHR11008">
    <property type="entry name" value="PROTEIN TAKEOUT-LIKE PROTEIN"/>
    <property type="match status" value="1"/>
</dbReference>
<dbReference type="eggNOG" id="ENOG502S3EM">
    <property type="taxonomic scope" value="Eukaryota"/>
</dbReference>
<dbReference type="GO" id="GO:0005615">
    <property type="term" value="C:extracellular space"/>
    <property type="evidence" value="ECO:0007669"/>
    <property type="project" value="TreeGrafter"/>
</dbReference>
<dbReference type="OMA" id="DYIHVCK"/>
<dbReference type="EMBL" id="AAZO01006493">
    <property type="status" value="NOT_ANNOTATED_CDS"/>
    <property type="molecule type" value="Genomic_DNA"/>
</dbReference>
<reference evidence="5" key="2">
    <citation type="submission" date="2007-04" db="EMBL/GenBank/DDBJ databases">
        <title>The genome of the human body louse.</title>
        <authorList>
            <consortium name="The Human Body Louse Genome Consortium"/>
            <person name="Kirkness E."/>
            <person name="Walenz B."/>
            <person name="Hass B."/>
            <person name="Bruggner R."/>
            <person name="Strausberg R."/>
        </authorList>
    </citation>
    <scope>NUCLEOTIDE SEQUENCE</scope>
    <source>
        <strain evidence="5">USDA</strain>
    </source>
</reference>
<reference evidence="6" key="3">
    <citation type="submission" date="2021-02" db="UniProtKB">
        <authorList>
            <consortium name="EnsemblMetazoa"/>
        </authorList>
    </citation>
    <scope>IDENTIFICATION</scope>
    <source>
        <strain evidence="6">USDA</strain>
    </source>
</reference>
<gene>
    <name evidence="6" type="primary">8235290</name>
    <name evidence="5" type="ORF">Phum_PHUM535100</name>
</gene>
<accession>E0VZK1</accession>
<evidence type="ECO:0000256" key="2">
    <source>
        <dbReference type="ARBA" id="ARBA00023108"/>
    </source>
</evidence>
<dbReference type="HOGENOM" id="CLU_069908_5_0_1"/>
<dbReference type="SMART" id="SM00700">
    <property type="entry name" value="JHBP"/>
    <property type="match status" value="1"/>
</dbReference>